<evidence type="ECO:0000313" key="3">
    <source>
        <dbReference type="Proteomes" id="UP001057498"/>
    </source>
</evidence>
<sequence length="321" mass="34214">MATRKTTRPTTQAAATNAAAAEAAPKATATQPKGWSLHIGLNSVDPDHYGGWSGDLTACEFDALDMAELAKSQGIKPTLLLTRSGTRAKVLAALRKAAKTLKAGDLFLLSYSGHGGQVTDINADEPDGQDETWCLFDSQLIDDELYYELSRFAAGVRILVLSDSCHSGSVVREAVPGAAPAGPRPRLMPPAIARRTYREHKAFYDGLQQEVARAAGGVSADPDAVLAGLSVGSSRLTAVVTTFKPAVILISGCQDNQTSMDGEHNGAFTERLLAVWRQGAFQGSHRLFHQTIRAGMPPTQSPNLFTLGPVTAFVKQRPFKV</sequence>
<protein>
    <recommendedName>
        <fullName evidence="1">Peptidase C14 caspase domain-containing protein</fullName>
    </recommendedName>
</protein>
<dbReference type="PANTHER" id="PTHR48104:SF30">
    <property type="entry name" value="METACASPASE-1"/>
    <property type="match status" value="1"/>
</dbReference>
<dbReference type="EMBL" id="AP025730">
    <property type="protein sequence ID" value="BDI04505.1"/>
    <property type="molecule type" value="Genomic_DNA"/>
</dbReference>
<proteinExistence type="predicted"/>
<dbReference type="InterPro" id="IPR050452">
    <property type="entry name" value="Metacaspase"/>
</dbReference>
<dbReference type="Proteomes" id="UP001057498">
    <property type="component" value="Chromosome"/>
</dbReference>
<name>A0ABN6PHM7_9BURK</name>
<reference evidence="2" key="1">
    <citation type="submission" date="2022-04" db="EMBL/GenBank/DDBJ databases">
        <title>Whole genome sequence of Sphaerotilus sp. FB-5.</title>
        <authorList>
            <person name="Takeda M."/>
            <person name="Narihara S."/>
            <person name="Akimoto M."/>
            <person name="Akimoto R."/>
            <person name="Nishiyashiki S."/>
            <person name="Murakami T."/>
        </authorList>
    </citation>
    <scope>NUCLEOTIDE SEQUENCE</scope>
    <source>
        <strain evidence="2">FB-5</strain>
    </source>
</reference>
<keyword evidence="3" id="KW-1185">Reference proteome</keyword>
<dbReference type="RefSeq" id="WP_251972619.1">
    <property type="nucleotide sequence ID" value="NZ_AP025730.1"/>
</dbReference>
<dbReference type="Pfam" id="PF00656">
    <property type="entry name" value="Peptidase_C14"/>
    <property type="match status" value="1"/>
</dbReference>
<organism evidence="2 3">
    <name type="scientific">Sphaerotilus microaerophilus</name>
    <dbReference type="NCBI Taxonomy" id="2914710"/>
    <lineage>
        <taxon>Bacteria</taxon>
        <taxon>Pseudomonadati</taxon>
        <taxon>Pseudomonadota</taxon>
        <taxon>Betaproteobacteria</taxon>
        <taxon>Burkholderiales</taxon>
        <taxon>Sphaerotilaceae</taxon>
        <taxon>Sphaerotilus</taxon>
    </lineage>
</organism>
<accession>A0ABN6PHM7</accession>
<dbReference type="Gene3D" id="3.40.50.1460">
    <property type="match status" value="1"/>
</dbReference>
<dbReference type="PANTHER" id="PTHR48104">
    <property type="entry name" value="METACASPASE-4"/>
    <property type="match status" value="1"/>
</dbReference>
<evidence type="ECO:0000259" key="1">
    <source>
        <dbReference type="Pfam" id="PF00656"/>
    </source>
</evidence>
<evidence type="ECO:0000313" key="2">
    <source>
        <dbReference type="EMBL" id="BDI04505.1"/>
    </source>
</evidence>
<feature type="domain" description="Peptidase C14 caspase" evidence="1">
    <location>
        <begin position="47"/>
        <end position="297"/>
    </location>
</feature>
<gene>
    <name evidence="2" type="ORF">CATMQ487_14750</name>
</gene>
<dbReference type="InterPro" id="IPR011600">
    <property type="entry name" value="Pept_C14_caspase"/>
</dbReference>